<dbReference type="Pfam" id="PF07714">
    <property type="entry name" value="PK_Tyr_Ser-Thr"/>
    <property type="match status" value="1"/>
</dbReference>
<dbReference type="SUPFAM" id="SSF57196">
    <property type="entry name" value="EGF/Laminin"/>
    <property type="match status" value="1"/>
</dbReference>
<dbReference type="Gene3D" id="3.30.200.20">
    <property type="entry name" value="Phosphorylase Kinase, domain 1"/>
    <property type="match status" value="1"/>
</dbReference>
<dbReference type="InterPro" id="IPR001245">
    <property type="entry name" value="Ser-Thr/Tyr_kinase_cat_dom"/>
</dbReference>
<dbReference type="FunFam" id="2.10.25.10:FF:000038">
    <property type="entry name" value="Fibrillin 2"/>
    <property type="match status" value="1"/>
</dbReference>
<keyword evidence="8" id="KW-0677">Repeat</keyword>
<evidence type="ECO:0000256" key="14">
    <source>
        <dbReference type="ARBA" id="ARBA00023157"/>
    </source>
</evidence>
<evidence type="ECO:0000256" key="1">
    <source>
        <dbReference type="ARBA" id="ARBA00004479"/>
    </source>
</evidence>
<dbReference type="InterPro" id="IPR001881">
    <property type="entry name" value="EGF-like_Ca-bd_dom"/>
</dbReference>
<dbReference type="FunFam" id="3.30.200.20:FF:000043">
    <property type="entry name" value="Wall-associated receptor kinase 2"/>
    <property type="match status" value="1"/>
</dbReference>
<accession>A0A6G1EA07</accession>
<dbReference type="InterPro" id="IPR018097">
    <property type="entry name" value="EGF_Ca-bd_CS"/>
</dbReference>
<keyword evidence="3" id="KW-0245">EGF-like domain</keyword>
<dbReference type="CDD" id="cd14066">
    <property type="entry name" value="STKc_IRAK"/>
    <property type="match status" value="1"/>
</dbReference>
<evidence type="ECO:0000256" key="10">
    <source>
        <dbReference type="ARBA" id="ARBA00022777"/>
    </source>
</evidence>
<dbReference type="SUPFAM" id="SSF56112">
    <property type="entry name" value="Protein kinase-like (PK-like)"/>
    <property type="match status" value="1"/>
</dbReference>
<dbReference type="GO" id="GO:0005886">
    <property type="term" value="C:plasma membrane"/>
    <property type="evidence" value="ECO:0007669"/>
    <property type="project" value="TreeGrafter"/>
</dbReference>
<dbReference type="PROSITE" id="PS50011">
    <property type="entry name" value="PROTEIN_KINASE_DOM"/>
    <property type="match status" value="1"/>
</dbReference>
<dbReference type="Gene3D" id="1.10.510.10">
    <property type="entry name" value="Transferase(Phosphotransferase) domain 1"/>
    <property type="match status" value="1"/>
</dbReference>
<evidence type="ECO:0000256" key="8">
    <source>
        <dbReference type="ARBA" id="ARBA00022737"/>
    </source>
</evidence>
<organism evidence="20 21">
    <name type="scientific">Oryza meyeriana var. granulata</name>
    <dbReference type="NCBI Taxonomy" id="110450"/>
    <lineage>
        <taxon>Eukaryota</taxon>
        <taxon>Viridiplantae</taxon>
        <taxon>Streptophyta</taxon>
        <taxon>Embryophyta</taxon>
        <taxon>Tracheophyta</taxon>
        <taxon>Spermatophyta</taxon>
        <taxon>Magnoliopsida</taxon>
        <taxon>Liliopsida</taxon>
        <taxon>Poales</taxon>
        <taxon>Poaceae</taxon>
        <taxon>BOP clade</taxon>
        <taxon>Oryzoideae</taxon>
        <taxon>Oryzeae</taxon>
        <taxon>Oryzinae</taxon>
        <taxon>Oryza</taxon>
        <taxon>Oryza meyeriana</taxon>
    </lineage>
</organism>
<evidence type="ECO:0000313" key="21">
    <source>
        <dbReference type="Proteomes" id="UP000479710"/>
    </source>
</evidence>
<dbReference type="PROSITE" id="PS00108">
    <property type="entry name" value="PROTEIN_KINASE_ST"/>
    <property type="match status" value="1"/>
</dbReference>
<comment type="subcellular location">
    <subcellularLocation>
        <location evidence="1">Membrane</location>
        <topology evidence="1">Single-pass type I membrane protein</topology>
    </subcellularLocation>
</comment>
<dbReference type="InterPro" id="IPR000719">
    <property type="entry name" value="Prot_kinase_dom"/>
</dbReference>
<evidence type="ECO:0000256" key="15">
    <source>
        <dbReference type="ARBA" id="ARBA00058961"/>
    </source>
</evidence>
<keyword evidence="14" id="KW-1015">Disulfide bond</keyword>
<dbReference type="GO" id="GO:0007166">
    <property type="term" value="P:cell surface receptor signaling pathway"/>
    <property type="evidence" value="ECO:0007669"/>
    <property type="project" value="InterPro"/>
</dbReference>
<keyword evidence="11 16" id="KW-0067">ATP-binding</keyword>
<keyword evidence="5" id="KW-0808">Transferase</keyword>
<feature type="region of interest" description="Disordered" evidence="17">
    <location>
        <begin position="16"/>
        <end position="35"/>
    </location>
</feature>
<dbReference type="GO" id="GO:0005524">
    <property type="term" value="F:ATP binding"/>
    <property type="evidence" value="ECO:0007669"/>
    <property type="project" value="UniProtKB-UniRule"/>
</dbReference>
<evidence type="ECO:0000256" key="13">
    <source>
        <dbReference type="ARBA" id="ARBA00023136"/>
    </source>
</evidence>
<dbReference type="AlphaFoldDB" id="A0A6G1EA07"/>
<dbReference type="SMART" id="SM00179">
    <property type="entry name" value="EGF_CA"/>
    <property type="match status" value="1"/>
</dbReference>
<reference evidence="20 21" key="1">
    <citation type="submission" date="2019-11" db="EMBL/GenBank/DDBJ databases">
        <title>Whole genome sequence of Oryza granulata.</title>
        <authorList>
            <person name="Li W."/>
        </authorList>
    </citation>
    <scope>NUCLEOTIDE SEQUENCE [LARGE SCALE GENOMIC DNA]</scope>
    <source>
        <strain evidence="21">cv. Menghai</strain>
        <tissue evidence="20">Leaf</tissue>
    </source>
</reference>
<comment type="caution">
    <text evidence="20">The sequence shown here is derived from an EMBL/GenBank/DDBJ whole genome shotgun (WGS) entry which is preliminary data.</text>
</comment>
<comment type="function">
    <text evidence="15">Serine/threonine-protein kinase that may function as a signaling receptor of extracellular matrix component. Binding to pectin may have significance in the control of cell expansion, morphogenesis and development.</text>
</comment>
<dbReference type="Gene3D" id="2.10.25.10">
    <property type="entry name" value="Laminin"/>
    <property type="match status" value="2"/>
</dbReference>
<dbReference type="InterPro" id="IPR008271">
    <property type="entry name" value="Ser/Thr_kinase_AS"/>
</dbReference>
<dbReference type="GO" id="GO:0004674">
    <property type="term" value="F:protein serine/threonine kinase activity"/>
    <property type="evidence" value="ECO:0007669"/>
    <property type="project" value="UniProtKB-KW"/>
</dbReference>
<dbReference type="Proteomes" id="UP000479710">
    <property type="component" value="Unassembled WGS sequence"/>
</dbReference>
<dbReference type="PANTHER" id="PTHR27005:SF168">
    <property type="entry name" value="WALL-ASSOCIATED RECEPTOR KINASE 17"/>
    <property type="match status" value="1"/>
</dbReference>
<keyword evidence="12 18" id="KW-1133">Transmembrane helix</keyword>
<evidence type="ECO:0000256" key="7">
    <source>
        <dbReference type="ARBA" id="ARBA00022729"/>
    </source>
</evidence>
<protein>
    <recommendedName>
        <fullName evidence="19">Protein kinase domain-containing protein</fullName>
    </recommendedName>
</protein>
<keyword evidence="10" id="KW-0418">Kinase</keyword>
<dbReference type="InterPro" id="IPR045274">
    <property type="entry name" value="WAK-like"/>
</dbReference>
<evidence type="ECO:0000259" key="19">
    <source>
        <dbReference type="PROSITE" id="PS50011"/>
    </source>
</evidence>
<dbReference type="PROSITE" id="PS01187">
    <property type="entry name" value="EGF_CA"/>
    <property type="match status" value="1"/>
</dbReference>
<keyword evidence="2" id="KW-0723">Serine/threonine-protein kinase</keyword>
<dbReference type="GO" id="GO:0005509">
    <property type="term" value="F:calcium ion binding"/>
    <property type="evidence" value="ECO:0007669"/>
    <property type="project" value="InterPro"/>
</dbReference>
<gene>
    <name evidence="20" type="ORF">E2562_007037</name>
</gene>
<keyword evidence="6 18" id="KW-0812">Transmembrane</keyword>
<evidence type="ECO:0000256" key="4">
    <source>
        <dbReference type="ARBA" id="ARBA00022553"/>
    </source>
</evidence>
<evidence type="ECO:0000256" key="18">
    <source>
        <dbReference type="SAM" id="Phobius"/>
    </source>
</evidence>
<sequence>MHDLCCSSTLASVDHRSTNVSSGHSGDMPVSQAGRSSDGAAGAPVAALALAATAFLLVVSTPAVCATVGTLPLPLNPNVSCLNAPFPFGANGTALRGFEVSCGPDNQAMLPIGGNLYRIRQISLDGYVAIFAGPARQVCYAAGAGEANGTGLMDLAGTPFTFSGRNTLTAVGCNYKLLTSFTSSGSRSNSSAAASITTCATGCQGSSDAITSHSCSSGVACCQTDVPSDRRRFDLSFTKMASATAEEDGTCAAVFFLDDGQQVFQDLSSDAGGELQRSLKDELGVPPGERIMSLDWAIGTNSCKEATVGSSSKLARPEKCKASMSECFDSPRGEGYLCKCRQGFAGNPYLDDGCQDIDECKLPPQNRDYPCTFTQYCNNTPGGFQCSCPSSMIGDGYRSGTGCTPLVLVPPPPSPGFPLQLQPQGSDTCRHGISRDGITKGSDCQTGRKNFPITITLGAVIALIVTITTTTLCIYWSSKKREINRKRAELFRKNGGLLLQQRFAAFTSQGMMDSSARVFGAEELKVATDNYSEDRILGRGGHGTVYKGILPDKTVVAIKKSTVFDESQVEQFVNEISILSHIDHPNVVKLLGCCLETQVPLLVYEFIPNGTLFQHIHNQNVHRSLSWEDYIRIATETAEALAYLHFAPLIPIIHRDMKSSNILLDGNYVTKVSDFGASRSVPFDQTHITTLVQGTIGYLDPEYFQNSQLTEKSDVYSFGVVLAEILTGEKPVSFARPEELRNLAMYLVMLVNKGCLLQAVKPHILVEAGEEQLYAVAQLSIRCLSLKGERPTMKQVASVLNGLRRSLTKDKTIRGKEVYPPNKNEEEEYLLPGSGLGSPSTLYSSEGSRQCSMEVEMVASCHLTR</sequence>
<dbReference type="PROSITE" id="PS00107">
    <property type="entry name" value="PROTEIN_KINASE_ATP"/>
    <property type="match status" value="1"/>
</dbReference>
<evidence type="ECO:0000256" key="17">
    <source>
        <dbReference type="SAM" id="MobiDB-lite"/>
    </source>
</evidence>
<evidence type="ECO:0000256" key="16">
    <source>
        <dbReference type="PROSITE-ProRule" id="PRU10141"/>
    </source>
</evidence>
<proteinExistence type="predicted"/>
<evidence type="ECO:0000256" key="6">
    <source>
        <dbReference type="ARBA" id="ARBA00022692"/>
    </source>
</evidence>
<keyword evidence="21" id="KW-1185">Reference proteome</keyword>
<dbReference type="EMBL" id="SPHZ02000004">
    <property type="protein sequence ID" value="KAF0921501.1"/>
    <property type="molecule type" value="Genomic_DNA"/>
</dbReference>
<evidence type="ECO:0000256" key="2">
    <source>
        <dbReference type="ARBA" id="ARBA00022527"/>
    </source>
</evidence>
<evidence type="ECO:0000256" key="3">
    <source>
        <dbReference type="ARBA" id="ARBA00022536"/>
    </source>
</evidence>
<dbReference type="PANTHER" id="PTHR27005">
    <property type="entry name" value="WALL-ASSOCIATED RECEPTOR KINASE-LIKE 21"/>
    <property type="match status" value="1"/>
</dbReference>
<dbReference type="CDD" id="cd00054">
    <property type="entry name" value="EGF_CA"/>
    <property type="match status" value="1"/>
</dbReference>
<evidence type="ECO:0000256" key="9">
    <source>
        <dbReference type="ARBA" id="ARBA00022741"/>
    </source>
</evidence>
<dbReference type="InterPro" id="IPR011009">
    <property type="entry name" value="Kinase-like_dom_sf"/>
</dbReference>
<feature type="transmembrane region" description="Helical" evidence="18">
    <location>
        <begin position="451"/>
        <end position="477"/>
    </location>
</feature>
<evidence type="ECO:0000256" key="11">
    <source>
        <dbReference type="ARBA" id="ARBA00022840"/>
    </source>
</evidence>
<keyword evidence="9 16" id="KW-0547">Nucleotide-binding</keyword>
<evidence type="ECO:0000313" key="20">
    <source>
        <dbReference type="EMBL" id="KAF0921501.1"/>
    </source>
</evidence>
<dbReference type="OrthoDB" id="4062651at2759"/>
<dbReference type="SMART" id="SM00220">
    <property type="entry name" value="S_TKc"/>
    <property type="match status" value="1"/>
</dbReference>
<evidence type="ECO:0000256" key="5">
    <source>
        <dbReference type="ARBA" id="ARBA00022679"/>
    </source>
</evidence>
<dbReference type="FunFam" id="1.10.510.10:FF:000084">
    <property type="entry name" value="Wall-associated receptor kinase 2"/>
    <property type="match status" value="1"/>
</dbReference>
<keyword evidence="7" id="KW-0732">Signal</keyword>
<name>A0A6G1EA07_9ORYZ</name>
<dbReference type="InterPro" id="IPR017441">
    <property type="entry name" value="Protein_kinase_ATP_BS"/>
</dbReference>
<feature type="domain" description="Protein kinase" evidence="19">
    <location>
        <begin position="531"/>
        <end position="803"/>
    </location>
</feature>
<feature type="binding site" evidence="16">
    <location>
        <position position="560"/>
    </location>
    <ligand>
        <name>ATP</name>
        <dbReference type="ChEBI" id="CHEBI:30616"/>
    </ligand>
</feature>
<evidence type="ECO:0000256" key="12">
    <source>
        <dbReference type="ARBA" id="ARBA00022989"/>
    </source>
</evidence>
<keyword evidence="13 18" id="KW-0472">Membrane</keyword>
<keyword evidence="4" id="KW-0597">Phosphoprotein</keyword>